<evidence type="ECO:0000313" key="3">
    <source>
        <dbReference type="Proteomes" id="UP000237819"/>
    </source>
</evidence>
<dbReference type="RefSeq" id="WP_105333885.1">
    <property type="nucleotide sequence ID" value="NZ_PUHZ01000004.1"/>
</dbReference>
<sequence>MLRRQFLCLISVGIALVVDLFVAPACAESGTPSLKDTLEKGLRARRPVEFEFIDEVVFLVQKEVLSRQLVMSCFEYARRRDRNQPFRYFAPALRIQAKKIGVDL</sequence>
<comment type="caution">
    <text evidence="2">The sequence shown here is derived from an EMBL/GenBank/DDBJ whole genome shotgun (WGS) entry which is preliminary data.</text>
</comment>
<evidence type="ECO:0000313" key="2">
    <source>
        <dbReference type="EMBL" id="PQO47624.1"/>
    </source>
</evidence>
<dbReference type="EMBL" id="PUHZ01000004">
    <property type="protein sequence ID" value="PQO47624.1"/>
    <property type="molecule type" value="Genomic_DNA"/>
</dbReference>
<feature type="chain" id="PRO_5015567347" evidence="1">
    <location>
        <begin position="28"/>
        <end position="104"/>
    </location>
</feature>
<feature type="signal peptide" evidence="1">
    <location>
        <begin position="1"/>
        <end position="27"/>
    </location>
</feature>
<proteinExistence type="predicted"/>
<reference evidence="2 3" key="1">
    <citation type="submission" date="2018-02" db="EMBL/GenBank/DDBJ databases">
        <title>Comparative genomes isolates from brazilian mangrove.</title>
        <authorList>
            <person name="Araujo J.E."/>
            <person name="Taketani R.G."/>
            <person name="Silva M.C.P."/>
            <person name="Loureco M.V."/>
            <person name="Andreote F.D."/>
        </authorList>
    </citation>
    <scope>NUCLEOTIDE SEQUENCE [LARGE SCALE GENOMIC DNA]</scope>
    <source>
        <strain evidence="2 3">Nap-Phe MGV</strain>
    </source>
</reference>
<dbReference type="Proteomes" id="UP000237819">
    <property type="component" value="Unassembled WGS sequence"/>
</dbReference>
<name>A0A2S8GU85_9BACT</name>
<evidence type="ECO:0000256" key="1">
    <source>
        <dbReference type="SAM" id="SignalP"/>
    </source>
</evidence>
<gene>
    <name evidence="2" type="ORF">C5Y93_02915</name>
</gene>
<organism evidence="2 3">
    <name type="scientific">Blastopirellula marina</name>
    <dbReference type="NCBI Taxonomy" id="124"/>
    <lineage>
        <taxon>Bacteria</taxon>
        <taxon>Pseudomonadati</taxon>
        <taxon>Planctomycetota</taxon>
        <taxon>Planctomycetia</taxon>
        <taxon>Pirellulales</taxon>
        <taxon>Pirellulaceae</taxon>
        <taxon>Blastopirellula</taxon>
    </lineage>
</organism>
<keyword evidence="1" id="KW-0732">Signal</keyword>
<protein>
    <submittedName>
        <fullName evidence="2">Uncharacterized protein</fullName>
    </submittedName>
</protein>
<dbReference type="OrthoDB" id="283313at2"/>
<dbReference type="AlphaFoldDB" id="A0A2S8GU85"/>
<accession>A0A2S8GU85</accession>